<keyword evidence="4" id="KW-0418">Kinase</keyword>
<keyword evidence="2" id="KW-0808">Transferase</keyword>
<dbReference type="Pfam" id="PF00069">
    <property type="entry name" value="Pkinase"/>
    <property type="match status" value="1"/>
</dbReference>
<evidence type="ECO:0000256" key="2">
    <source>
        <dbReference type="ARBA" id="ARBA00022679"/>
    </source>
</evidence>
<evidence type="ECO:0000256" key="4">
    <source>
        <dbReference type="ARBA" id="ARBA00022777"/>
    </source>
</evidence>
<accession>A0AAD6HBP0</accession>
<organism evidence="8 9">
    <name type="scientific">Penicillium malachiteum</name>
    <dbReference type="NCBI Taxonomy" id="1324776"/>
    <lineage>
        <taxon>Eukaryota</taxon>
        <taxon>Fungi</taxon>
        <taxon>Dikarya</taxon>
        <taxon>Ascomycota</taxon>
        <taxon>Pezizomycotina</taxon>
        <taxon>Eurotiomycetes</taxon>
        <taxon>Eurotiomycetidae</taxon>
        <taxon>Eurotiales</taxon>
        <taxon>Aspergillaceae</taxon>
        <taxon>Penicillium</taxon>
    </lineage>
</organism>
<evidence type="ECO:0000313" key="8">
    <source>
        <dbReference type="EMBL" id="KAJ5703977.1"/>
    </source>
</evidence>
<dbReference type="Gene3D" id="1.10.510.10">
    <property type="entry name" value="Transferase(Phosphotransferase) domain 1"/>
    <property type="match status" value="1"/>
</dbReference>
<dbReference type="PROSITE" id="PS00107">
    <property type="entry name" value="PROTEIN_KINASE_ATP"/>
    <property type="match status" value="1"/>
</dbReference>
<keyword evidence="5 6" id="KW-0067">ATP-binding</keyword>
<keyword evidence="1" id="KW-0723">Serine/threonine-protein kinase</keyword>
<feature type="binding site" evidence="6">
    <location>
        <position position="49"/>
    </location>
    <ligand>
        <name>ATP</name>
        <dbReference type="ChEBI" id="CHEBI:30616"/>
    </ligand>
</feature>
<evidence type="ECO:0000256" key="6">
    <source>
        <dbReference type="PROSITE-ProRule" id="PRU10141"/>
    </source>
</evidence>
<dbReference type="SMART" id="SM00220">
    <property type="entry name" value="S_TKc"/>
    <property type="match status" value="1"/>
</dbReference>
<dbReference type="InterPro" id="IPR000719">
    <property type="entry name" value="Prot_kinase_dom"/>
</dbReference>
<evidence type="ECO:0000256" key="1">
    <source>
        <dbReference type="ARBA" id="ARBA00022527"/>
    </source>
</evidence>
<evidence type="ECO:0000259" key="7">
    <source>
        <dbReference type="PROSITE" id="PS50011"/>
    </source>
</evidence>
<dbReference type="GO" id="GO:0005524">
    <property type="term" value="F:ATP binding"/>
    <property type="evidence" value="ECO:0007669"/>
    <property type="project" value="UniProtKB-UniRule"/>
</dbReference>
<comment type="caution">
    <text evidence="8">The sequence shown here is derived from an EMBL/GenBank/DDBJ whole genome shotgun (WGS) entry which is preliminary data.</text>
</comment>
<proteinExistence type="predicted"/>
<evidence type="ECO:0000256" key="3">
    <source>
        <dbReference type="ARBA" id="ARBA00022741"/>
    </source>
</evidence>
<dbReference type="GO" id="GO:0004674">
    <property type="term" value="F:protein serine/threonine kinase activity"/>
    <property type="evidence" value="ECO:0007669"/>
    <property type="project" value="UniProtKB-KW"/>
</dbReference>
<name>A0AAD6HBP0_9EURO</name>
<dbReference type="GO" id="GO:0005634">
    <property type="term" value="C:nucleus"/>
    <property type="evidence" value="ECO:0007669"/>
    <property type="project" value="TreeGrafter"/>
</dbReference>
<dbReference type="Proteomes" id="UP001215712">
    <property type="component" value="Unassembled WGS sequence"/>
</dbReference>
<dbReference type="SUPFAM" id="SSF56112">
    <property type="entry name" value="Protein kinase-like (PK-like)"/>
    <property type="match status" value="1"/>
</dbReference>
<dbReference type="InterPro" id="IPR051175">
    <property type="entry name" value="CLK_kinases"/>
</dbReference>
<dbReference type="AlphaFoldDB" id="A0AAD6HBP0"/>
<reference evidence="8" key="2">
    <citation type="submission" date="2023-01" db="EMBL/GenBank/DDBJ databases">
        <authorList>
            <person name="Petersen C."/>
        </authorList>
    </citation>
    <scope>NUCLEOTIDE SEQUENCE</scope>
    <source>
        <strain evidence="8">IBT 17514</strain>
    </source>
</reference>
<gene>
    <name evidence="8" type="ORF">N7493_011115</name>
</gene>
<dbReference type="PROSITE" id="PS50011">
    <property type="entry name" value="PROTEIN_KINASE_DOM"/>
    <property type="match status" value="1"/>
</dbReference>
<sequence length="381" mass="43013">MQNLKDKLHLMRDTLKAGRDRPFRKIGEGQFSTVWLARDTERNRYVAIKIGFTWFLKSQVDEVSVMKLLRDSSVNEQPGKNHVVKLLDDFVQDGPNGSHVCIVTKPLGRQVEMALSDFDLESPAPYLFCRTICIQALHALGYLHRQRVMHGDFHPGNILLALTYEIDSQTEALIKAHNQRGNDLNDPDDPYTLDDQTLISAEDSSNVHIVLVDLGASTTPANTPNNKFAYPILYRAPEVVMDVGPITAKADIWAIGCVIFRIITGIPLFAPECWGNTDEANLEQIVGLVERLGSVPDSLRTAWLDPDSHLTSDGLLKNPYPEYERGLPLDEAIWEVKPSGMGEDELVAFIDFMSLIFLFEPAERSPTEELLQHRWAQERFF</sequence>
<protein>
    <recommendedName>
        <fullName evidence="7">Protein kinase domain-containing protein</fullName>
    </recommendedName>
</protein>
<dbReference type="Gene3D" id="3.30.200.20">
    <property type="entry name" value="Phosphorylase Kinase, domain 1"/>
    <property type="match status" value="1"/>
</dbReference>
<dbReference type="PANTHER" id="PTHR45646:SF11">
    <property type="entry name" value="SERINE_THREONINE-PROTEIN KINASE DOA"/>
    <property type="match status" value="1"/>
</dbReference>
<dbReference type="InterPro" id="IPR017441">
    <property type="entry name" value="Protein_kinase_ATP_BS"/>
</dbReference>
<reference evidence="8" key="1">
    <citation type="journal article" date="2023" name="IMA Fungus">
        <title>Comparative genomic study of the Penicillium genus elucidates a diverse pangenome and 15 lateral gene transfer events.</title>
        <authorList>
            <person name="Petersen C."/>
            <person name="Sorensen T."/>
            <person name="Nielsen M.R."/>
            <person name="Sondergaard T.E."/>
            <person name="Sorensen J.L."/>
            <person name="Fitzpatrick D.A."/>
            <person name="Frisvad J.C."/>
            <person name="Nielsen K.L."/>
        </authorList>
    </citation>
    <scope>NUCLEOTIDE SEQUENCE</scope>
    <source>
        <strain evidence="8">IBT 17514</strain>
    </source>
</reference>
<dbReference type="EMBL" id="JAQJAN010000020">
    <property type="protein sequence ID" value="KAJ5703977.1"/>
    <property type="molecule type" value="Genomic_DNA"/>
</dbReference>
<dbReference type="InterPro" id="IPR011009">
    <property type="entry name" value="Kinase-like_dom_sf"/>
</dbReference>
<feature type="domain" description="Protein kinase" evidence="7">
    <location>
        <begin position="20"/>
        <end position="376"/>
    </location>
</feature>
<evidence type="ECO:0000256" key="5">
    <source>
        <dbReference type="ARBA" id="ARBA00022840"/>
    </source>
</evidence>
<dbReference type="PANTHER" id="PTHR45646">
    <property type="entry name" value="SERINE/THREONINE-PROTEIN KINASE DOA-RELATED"/>
    <property type="match status" value="1"/>
</dbReference>
<keyword evidence="3 6" id="KW-0547">Nucleotide-binding</keyword>
<dbReference type="GO" id="GO:0043484">
    <property type="term" value="P:regulation of RNA splicing"/>
    <property type="evidence" value="ECO:0007669"/>
    <property type="project" value="TreeGrafter"/>
</dbReference>
<keyword evidence="9" id="KW-1185">Reference proteome</keyword>
<evidence type="ECO:0000313" key="9">
    <source>
        <dbReference type="Proteomes" id="UP001215712"/>
    </source>
</evidence>